<keyword evidence="3" id="KW-1185">Reference proteome</keyword>
<protein>
    <submittedName>
        <fullName evidence="2">Phosphotransferase enzyme family protein</fullName>
    </submittedName>
</protein>
<gene>
    <name evidence="2" type="ORF">ACFPT7_09525</name>
</gene>
<dbReference type="InterPro" id="IPR011009">
    <property type="entry name" value="Kinase-like_dom_sf"/>
</dbReference>
<dbReference type="Pfam" id="PF01636">
    <property type="entry name" value="APH"/>
    <property type="match status" value="1"/>
</dbReference>
<dbReference type="SUPFAM" id="SSF56112">
    <property type="entry name" value="Protein kinase-like (PK-like)"/>
    <property type="match status" value="1"/>
</dbReference>
<dbReference type="InterPro" id="IPR050249">
    <property type="entry name" value="Pseudomonas-type_ThrB"/>
</dbReference>
<dbReference type="Proteomes" id="UP001596091">
    <property type="component" value="Unassembled WGS sequence"/>
</dbReference>
<dbReference type="RefSeq" id="WP_263335953.1">
    <property type="nucleotide sequence ID" value="NZ_JAGSYH010000003.1"/>
</dbReference>
<organism evidence="2 3">
    <name type="scientific">Acidicapsa dinghuensis</name>
    <dbReference type="NCBI Taxonomy" id="2218256"/>
    <lineage>
        <taxon>Bacteria</taxon>
        <taxon>Pseudomonadati</taxon>
        <taxon>Acidobacteriota</taxon>
        <taxon>Terriglobia</taxon>
        <taxon>Terriglobales</taxon>
        <taxon>Acidobacteriaceae</taxon>
        <taxon>Acidicapsa</taxon>
    </lineage>
</organism>
<evidence type="ECO:0000313" key="2">
    <source>
        <dbReference type="EMBL" id="MFC5862528.1"/>
    </source>
</evidence>
<dbReference type="EMBL" id="JBHSPH010000002">
    <property type="protein sequence ID" value="MFC5862528.1"/>
    <property type="molecule type" value="Genomic_DNA"/>
</dbReference>
<reference evidence="3" key="1">
    <citation type="journal article" date="2019" name="Int. J. Syst. Evol. Microbiol.">
        <title>The Global Catalogue of Microorganisms (GCM) 10K type strain sequencing project: providing services to taxonomists for standard genome sequencing and annotation.</title>
        <authorList>
            <consortium name="The Broad Institute Genomics Platform"/>
            <consortium name="The Broad Institute Genome Sequencing Center for Infectious Disease"/>
            <person name="Wu L."/>
            <person name="Ma J."/>
        </authorList>
    </citation>
    <scope>NUCLEOTIDE SEQUENCE [LARGE SCALE GENOMIC DNA]</scope>
    <source>
        <strain evidence="3">JCM 4087</strain>
    </source>
</reference>
<accession>A0ABW1EHQ9</accession>
<dbReference type="InterPro" id="IPR002575">
    <property type="entry name" value="Aminoglycoside_PTrfase"/>
</dbReference>
<name>A0ABW1EHQ9_9BACT</name>
<dbReference type="PANTHER" id="PTHR21064:SF5">
    <property type="entry name" value="SLR1880 PROTEIN"/>
    <property type="match status" value="1"/>
</dbReference>
<proteinExistence type="predicted"/>
<sequence length="366" mass="41100">MSVSAVVHEAARSFDIEGDLVSIERYGSGHINDSYCAAFDRGGATTRFLMQRINHRIFKQPLLLMENIHRVTTHVAEQLSDDPDSDRRVLTLIPDRDGLLCHVDREGEFWRAYKFIERAHTYDTIQSPAQAFQAAKAFGQFQRMLVTLPAPRLHETIPDFHNTPKRLEAFLRALGADPCNRAAEARDEIAYALEYQALASILTDADLPERTIHADTKINNVLLDDASGEGLCVIDLDTVMPGLSLHDFGDMVRTATSPAAEDELNLSKVRMQMPMFEALVRGYLGSTADFLSAGEKTLLVDAGKLITYEQALRFLTDFILGDPYYKIAREKHNLDRTRTQIALLKSINEQEDAMQRFVDRIAASPS</sequence>
<evidence type="ECO:0000259" key="1">
    <source>
        <dbReference type="Pfam" id="PF01636"/>
    </source>
</evidence>
<dbReference type="Gene3D" id="3.90.1200.10">
    <property type="match status" value="1"/>
</dbReference>
<comment type="caution">
    <text evidence="2">The sequence shown here is derived from an EMBL/GenBank/DDBJ whole genome shotgun (WGS) entry which is preliminary data.</text>
</comment>
<dbReference type="PANTHER" id="PTHR21064">
    <property type="entry name" value="AMINOGLYCOSIDE PHOSPHOTRANSFERASE DOMAIN-CONTAINING PROTEIN-RELATED"/>
    <property type="match status" value="1"/>
</dbReference>
<evidence type="ECO:0000313" key="3">
    <source>
        <dbReference type="Proteomes" id="UP001596091"/>
    </source>
</evidence>
<feature type="domain" description="Aminoglycoside phosphotransferase" evidence="1">
    <location>
        <begin position="23"/>
        <end position="259"/>
    </location>
</feature>